<evidence type="ECO:0000256" key="6">
    <source>
        <dbReference type="ARBA" id="ARBA00022989"/>
    </source>
</evidence>
<evidence type="ECO:0000256" key="8">
    <source>
        <dbReference type="SAM" id="Phobius"/>
    </source>
</evidence>
<dbReference type="InterPro" id="IPR050256">
    <property type="entry name" value="Glycosyltransferase_2"/>
</dbReference>
<keyword evidence="6 8" id="KW-1133">Transmembrane helix</keyword>
<evidence type="ECO:0000256" key="3">
    <source>
        <dbReference type="ARBA" id="ARBA00022679"/>
    </source>
</evidence>
<keyword evidence="4 8" id="KW-0812">Transmembrane</keyword>
<feature type="domain" description="Glycosyltransferase 2-like" evidence="9">
    <location>
        <begin position="9"/>
        <end position="168"/>
    </location>
</feature>
<feature type="transmembrane region" description="Helical" evidence="8">
    <location>
        <begin position="232"/>
        <end position="258"/>
    </location>
</feature>
<comment type="caution">
    <text evidence="10">The sequence shown here is derived from an EMBL/GenBank/DDBJ whole genome shotgun (WGS) entry which is preliminary data.</text>
</comment>
<dbReference type="Proteomes" id="UP000176498">
    <property type="component" value="Unassembled WGS sequence"/>
</dbReference>
<dbReference type="PANTHER" id="PTHR48090:SF3">
    <property type="entry name" value="UNDECAPRENYL-PHOSPHATE 4-DEOXY-4-FORMAMIDO-L-ARABINOSE TRANSFERASE"/>
    <property type="match status" value="1"/>
</dbReference>
<dbReference type="GO" id="GO:0016757">
    <property type="term" value="F:glycosyltransferase activity"/>
    <property type="evidence" value="ECO:0007669"/>
    <property type="project" value="UniProtKB-KW"/>
</dbReference>
<keyword evidence="2" id="KW-0328">Glycosyltransferase</keyword>
<dbReference type="PANTHER" id="PTHR48090">
    <property type="entry name" value="UNDECAPRENYL-PHOSPHATE 4-DEOXY-4-FORMAMIDO-L-ARABINOSE TRANSFERASE-RELATED"/>
    <property type="match status" value="1"/>
</dbReference>
<dbReference type="GO" id="GO:0005886">
    <property type="term" value="C:plasma membrane"/>
    <property type="evidence" value="ECO:0007669"/>
    <property type="project" value="TreeGrafter"/>
</dbReference>
<evidence type="ECO:0000313" key="11">
    <source>
        <dbReference type="Proteomes" id="UP000176498"/>
    </source>
</evidence>
<evidence type="ECO:0000256" key="1">
    <source>
        <dbReference type="ARBA" id="ARBA00022475"/>
    </source>
</evidence>
<keyword evidence="1" id="KW-1003">Cell membrane</keyword>
<organism evidence="10 11">
    <name type="scientific">Candidatus Buchananbacteria bacterium RBG_13_36_9</name>
    <dbReference type="NCBI Taxonomy" id="1797530"/>
    <lineage>
        <taxon>Bacteria</taxon>
        <taxon>Candidatus Buchananiibacteriota</taxon>
    </lineage>
</organism>
<evidence type="ECO:0000256" key="7">
    <source>
        <dbReference type="ARBA" id="ARBA00023136"/>
    </source>
</evidence>
<dbReference type="InterPro" id="IPR029044">
    <property type="entry name" value="Nucleotide-diphossugar_trans"/>
</dbReference>
<dbReference type="Pfam" id="PF00535">
    <property type="entry name" value="Glycos_transf_2"/>
    <property type="match status" value="1"/>
</dbReference>
<keyword evidence="3" id="KW-0808">Transferase</keyword>
<evidence type="ECO:0000256" key="4">
    <source>
        <dbReference type="ARBA" id="ARBA00022692"/>
    </source>
</evidence>
<proteinExistence type="predicted"/>
<feature type="transmembrane region" description="Helical" evidence="8">
    <location>
        <begin position="270"/>
        <end position="295"/>
    </location>
</feature>
<dbReference type="EMBL" id="MHHZ01000014">
    <property type="protein sequence ID" value="OGY41709.1"/>
    <property type="molecule type" value="Genomic_DNA"/>
</dbReference>
<evidence type="ECO:0000259" key="9">
    <source>
        <dbReference type="Pfam" id="PF00535"/>
    </source>
</evidence>
<evidence type="ECO:0000256" key="2">
    <source>
        <dbReference type="ARBA" id="ARBA00022676"/>
    </source>
</evidence>
<evidence type="ECO:0000313" key="10">
    <source>
        <dbReference type="EMBL" id="OGY41709.1"/>
    </source>
</evidence>
<protein>
    <recommendedName>
        <fullName evidence="9">Glycosyltransferase 2-like domain-containing protein</fullName>
    </recommendedName>
</protein>
<evidence type="ECO:0000256" key="5">
    <source>
        <dbReference type="ARBA" id="ARBA00022985"/>
    </source>
</evidence>
<keyword evidence="5" id="KW-0448">Lipopolysaccharide biosynthesis</keyword>
<accession>A0A1G1XNT4</accession>
<dbReference type="Gene3D" id="3.90.550.10">
    <property type="entry name" value="Spore Coat Polysaccharide Biosynthesis Protein SpsA, Chain A"/>
    <property type="match status" value="1"/>
</dbReference>
<name>A0A1G1XNT4_9BACT</name>
<keyword evidence="7 8" id="KW-0472">Membrane</keyword>
<dbReference type="InterPro" id="IPR001173">
    <property type="entry name" value="Glyco_trans_2-like"/>
</dbReference>
<dbReference type="GO" id="GO:0009103">
    <property type="term" value="P:lipopolysaccharide biosynthetic process"/>
    <property type="evidence" value="ECO:0007669"/>
    <property type="project" value="UniProtKB-KW"/>
</dbReference>
<dbReference type="AlphaFoldDB" id="A0A1G1XNT4"/>
<sequence length="316" mass="35512">MKNMAKLISFVIPVYNEEKNLPLLYGNLKEILKASNHEHEIIFVNDGSSDGSASELKKISLLDNKVKVIEFSRNFGKEIALTAGLHNCFGDCGIMLDADLQHPIELIPEFIAKWENGAEVVVGVRSNNSEKFIKKYGSLIFYKIMNRISDTELLSGATDFRLLDKAVISEFNRFTEKNRLTRGLIAWLGFKRDFVYFNAQPRINGVPGYGTLKLIKLAMSSIVSLSLFPLKIAGYLGIFITLISGLMGLFIVLEKYIFNDPWSLNFSGSAILAVIILFLVGVILSCLGLIALYIAHIHKEVINRPIYVIRKKENFL</sequence>
<gene>
    <name evidence="10" type="ORF">A2Y82_02395</name>
</gene>
<dbReference type="CDD" id="cd04187">
    <property type="entry name" value="DPM1_like_bac"/>
    <property type="match status" value="1"/>
</dbReference>
<dbReference type="SUPFAM" id="SSF53448">
    <property type="entry name" value="Nucleotide-diphospho-sugar transferases"/>
    <property type="match status" value="1"/>
</dbReference>
<reference evidence="10 11" key="1">
    <citation type="journal article" date="2016" name="Nat. Commun.">
        <title>Thousands of microbial genomes shed light on interconnected biogeochemical processes in an aquifer system.</title>
        <authorList>
            <person name="Anantharaman K."/>
            <person name="Brown C.T."/>
            <person name="Hug L.A."/>
            <person name="Sharon I."/>
            <person name="Castelle C.J."/>
            <person name="Probst A.J."/>
            <person name="Thomas B.C."/>
            <person name="Singh A."/>
            <person name="Wilkins M.J."/>
            <person name="Karaoz U."/>
            <person name="Brodie E.L."/>
            <person name="Williams K.H."/>
            <person name="Hubbard S.S."/>
            <person name="Banfield J.F."/>
        </authorList>
    </citation>
    <scope>NUCLEOTIDE SEQUENCE [LARGE SCALE GENOMIC DNA]</scope>
</reference>